<evidence type="ECO:0000313" key="12">
    <source>
        <dbReference type="EMBL" id="TCS81853.1"/>
    </source>
</evidence>
<dbReference type="Gene3D" id="1.10.287.950">
    <property type="entry name" value="Methyl-accepting chemotaxis protein"/>
    <property type="match status" value="1"/>
</dbReference>
<dbReference type="InterPro" id="IPR004089">
    <property type="entry name" value="MCPsignal_dom"/>
</dbReference>
<dbReference type="RefSeq" id="WP_132546842.1">
    <property type="nucleotide sequence ID" value="NZ_SMAA01000001.1"/>
</dbReference>
<dbReference type="Pfam" id="PF08269">
    <property type="entry name" value="dCache_2"/>
    <property type="match status" value="1"/>
</dbReference>
<dbReference type="Proteomes" id="UP000295188">
    <property type="component" value="Unassembled WGS sequence"/>
</dbReference>
<evidence type="ECO:0000256" key="8">
    <source>
        <dbReference type="PROSITE-ProRule" id="PRU00284"/>
    </source>
</evidence>
<evidence type="ECO:0000256" key="5">
    <source>
        <dbReference type="ARBA" id="ARBA00023136"/>
    </source>
</evidence>
<dbReference type="PANTHER" id="PTHR32089">
    <property type="entry name" value="METHYL-ACCEPTING CHEMOTAXIS PROTEIN MCPB"/>
    <property type="match status" value="1"/>
</dbReference>
<comment type="similarity">
    <text evidence="7">Belongs to the methyl-accepting chemotaxis (MCP) protein family.</text>
</comment>
<evidence type="ECO:0000259" key="11">
    <source>
        <dbReference type="PROSITE" id="PS50885"/>
    </source>
</evidence>
<evidence type="ECO:0000256" key="7">
    <source>
        <dbReference type="ARBA" id="ARBA00029447"/>
    </source>
</evidence>
<dbReference type="InterPro" id="IPR033480">
    <property type="entry name" value="sCache_2"/>
</dbReference>
<dbReference type="AlphaFoldDB" id="A0A4R3KFM1"/>
<evidence type="ECO:0000256" key="2">
    <source>
        <dbReference type="ARBA" id="ARBA00022475"/>
    </source>
</evidence>
<evidence type="ECO:0000313" key="13">
    <source>
        <dbReference type="Proteomes" id="UP000295188"/>
    </source>
</evidence>
<dbReference type="SMART" id="SM01049">
    <property type="entry name" value="Cache_2"/>
    <property type="match status" value="1"/>
</dbReference>
<proteinExistence type="inferred from homology"/>
<dbReference type="PROSITE" id="PS50885">
    <property type="entry name" value="HAMP"/>
    <property type="match status" value="1"/>
</dbReference>
<feature type="transmembrane region" description="Helical" evidence="9">
    <location>
        <begin position="214"/>
        <end position="233"/>
    </location>
</feature>
<feature type="transmembrane region" description="Helical" evidence="9">
    <location>
        <begin position="12"/>
        <end position="32"/>
    </location>
</feature>
<dbReference type="InterPro" id="IPR003660">
    <property type="entry name" value="HAMP_dom"/>
</dbReference>
<evidence type="ECO:0000256" key="4">
    <source>
        <dbReference type="ARBA" id="ARBA00022989"/>
    </source>
</evidence>
<keyword evidence="3 9" id="KW-0812">Transmembrane</keyword>
<name>A0A4R3KFM1_9FIRM</name>
<protein>
    <submittedName>
        <fullName evidence="12">Methyl-accepting chemotaxis sensory transducer with Cache sensor</fullName>
    </submittedName>
</protein>
<keyword evidence="13" id="KW-1185">Reference proteome</keyword>
<dbReference type="Pfam" id="PF00015">
    <property type="entry name" value="MCPsignal"/>
    <property type="match status" value="1"/>
</dbReference>
<comment type="subcellular location">
    <subcellularLocation>
        <location evidence="1">Cell membrane</location>
        <topology evidence="1">Multi-pass membrane protein</topology>
    </subcellularLocation>
</comment>
<evidence type="ECO:0000256" key="9">
    <source>
        <dbReference type="SAM" id="Phobius"/>
    </source>
</evidence>
<evidence type="ECO:0000256" key="3">
    <source>
        <dbReference type="ARBA" id="ARBA00022692"/>
    </source>
</evidence>
<feature type="domain" description="Methyl-accepting transducer" evidence="10">
    <location>
        <begin position="308"/>
        <end position="544"/>
    </location>
</feature>
<keyword evidence="6 8" id="KW-0807">Transducer</keyword>
<evidence type="ECO:0000259" key="10">
    <source>
        <dbReference type="PROSITE" id="PS50111"/>
    </source>
</evidence>
<reference evidence="12 13" key="1">
    <citation type="submission" date="2019-03" db="EMBL/GenBank/DDBJ databases">
        <title>Genomic Encyclopedia of Type Strains, Phase IV (KMG-IV): sequencing the most valuable type-strain genomes for metagenomic binning, comparative biology and taxonomic classification.</title>
        <authorList>
            <person name="Goeker M."/>
        </authorList>
    </citation>
    <scope>NUCLEOTIDE SEQUENCE [LARGE SCALE GENOMIC DNA]</scope>
    <source>
        <strain evidence="12 13">DSM 20467</strain>
    </source>
</reference>
<dbReference type="OrthoDB" id="9810264at2"/>
<accession>A0A4R3KFM1</accession>
<dbReference type="GO" id="GO:0005886">
    <property type="term" value="C:plasma membrane"/>
    <property type="evidence" value="ECO:0007669"/>
    <property type="project" value="UniProtKB-SubCell"/>
</dbReference>
<evidence type="ECO:0000256" key="6">
    <source>
        <dbReference type="ARBA" id="ARBA00023224"/>
    </source>
</evidence>
<organism evidence="12 13">
    <name type="scientific">Pectinatus cerevisiiphilus</name>
    <dbReference type="NCBI Taxonomy" id="86956"/>
    <lineage>
        <taxon>Bacteria</taxon>
        <taxon>Bacillati</taxon>
        <taxon>Bacillota</taxon>
        <taxon>Negativicutes</taxon>
        <taxon>Selenomonadales</taxon>
        <taxon>Selenomonadaceae</taxon>
        <taxon>Pectinatus</taxon>
    </lineage>
</organism>
<comment type="caution">
    <text evidence="12">The sequence shown here is derived from an EMBL/GenBank/DDBJ whole genome shotgun (WGS) entry which is preliminary data.</text>
</comment>
<sequence length="594" mass="64081">MKNLHSIKVRLILTIVMVSIGTVICVGGFFIYNMVENKEIQIADYRRTLTENVDNELKVQTEIALSVVKDQYNKQQAGLLTEDQAKAQAADLVRQMRYDDGAGYFWIDTYDGVNVALEGRDIEGKSRINSVDPNGKYYIKEIIENGRKPGGGYTDLMFAKPNETTPLPKRNYSIAFEPYKWVLGTGGWVDYIDNKVAQKETVESETLRSSIVRVILYMLVLQLVFIGIAIYMGKVLADPIIFVTEKMNVLATGDFSVSLKGKILDRKDEIGVMGRALQSLHENVKALLVKIAESAEYLSASAQELTSSAEQSATASNQVANSMVNVANLCNDQFSAVDGAGKRTSDLSAHMQNFMSAIEESGQKIQTASKTADQGSKEVSAAVAKMKDIEHSVSQSAEVISGLGQQSEKIGTIVDTIGNIAGQTNLLALNAAIEAARAGEHGKGFAVVAEEVRKLAEQSQKAASEIAELISSIQNETQNAVSAMQSGVGQVKEGTQVVDNAGNTFNDIVSMVEQIAERSGKMEEIVTGLAKGSEDISAAVGKMDSMSRSVASEAETVSAATEEQTASMNEIADSSRTLAKMAQDLQGAISKFKV</sequence>
<keyword evidence="4 9" id="KW-1133">Transmembrane helix</keyword>
<dbReference type="Gene3D" id="3.30.450.20">
    <property type="entry name" value="PAS domain"/>
    <property type="match status" value="1"/>
</dbReference>
<keyword evidence="5 9" id="KW-0472">Membrane</keyword>
<dbReference type="PANTHER" id="PTHR32089:SF112">
    <property type="entry name" value="LYSOZYME-LIKE PROTEIN-RELATED"/>
    <property type="match status" value="1"/>
</dbReference>
<feature type="domain" description="HAMP" evidence="11">
    <location>
        <begin position="234"/>
        <end position="289"/>
    </location>
</feature>
<keyword evidence="2" id="KW-1003">Cell membrane</keyword>
<dbReference type="PROSITE" id="PS50111">
    <property type="entry name" value="CHEMOTAXIS_TRANSDUC_2"/>
    <property type="match status" value="1"/>
</dbReference>
<dbReference type="CDD" id="cd11386">
    <property type="entry name" value="MCP_signal"/>
    <property type="match status" value="1"/>
</dbReference>
<evidence type="ECO:0000256" key="1">
    <source>
        <dbReference type="ARBA" id="ARBA00004651"/>
    </source>
</evidence>
<dbReference type="GO" id="GO:0007165">
    <property type="term" value="P:signal transduction"/>
    <property type="evidence" value="ECO:0007669"/>
    <property type="project" value="UniProtKB-KW"/>
</dbReference>
<dbReference type="SUPFAM" id="SSF58104">
    <property type="entry name" value="Methyl-accepting chemotaxis protein (MCP) signaling domain"/>
    <property type="match status" value="1"/>
</dbReference>
<gene>
    <name evidence="12" type="ORF">EDC37_10124</name>
</gene>
<dbReference type="InterPro" id="IPR004010">
    <property type="entry name" value="Double_Cache_2"/>
</dbReference>
<dbReference type="EMBL" id="SMAA01000001">
    <property type="protein sequence ID" value="TCS81853.1"/>
    <property type="molecule type" value="Genomic_DNA"/>
</dbReference>
<dbReference type="SMART" id="SM00283">
    <property type="entry name" value="MA"/>
    <property type="match status" value="1"/>
</dbReference>